<name>A0A1H9AYQ4_9ACTN</name>
<dbReference type="RefSeq" id="WP_232506079.1">
    <property type="nucleotide sequence ID" value="NZ_FOFA01000001.1"/>
</dbReference>
<keyword evidence="3" id="KW-1185">Reference proteome</keyword>
<dbReference type="PROSITE" id="PS51318">
    <property type="entry name" value="TAT"/>
    <property type="match status" value="1"/>
</dbReference>
<evidence type="ECO:0000313" key="3">
    <source>
        <dbReference type="Proteomes" id="UP000198504"/>
    </source>
</evidence>
<protein>
    <submittedName>
        <fullName evidence="2">Uncharacterized protein</fullName>
    </submittedName>
</protein>
<gene>
    <name evidence="2" type="ORF">SAMN05421756_101781</name>
</gene>
<reference evidence="3" key="1">
    <citation type="submission" date="2016-10" db="EMBL/GenBank/DDBJ databases">
        <authorList>
            <person name="Varghese N."/>
            <person name="Submissions S."/>
        </authorList>
    </citation>
    <scope>NUCLEOTIDE SEQUENCE [LARGE SCALE GENOMIC DNA]</scope>
    <source>
        <strain evidence="3">CGMCC 4.6856</strain>
    </source>
</reference>
<dbReference type="Proteomes" id="UP000198504">
    <property type="component" value="Unassembled WGS sequence"/>
</dbReference>
<dbReference type="InterPro" id="IPR006311">
    <property type="entry name" value="TAT_signal"/>
</dbReference>
<dbReference type="STRING" id="1036181.SAMN05421756_101781"/>
<dbReference type="AlphaFoldDB" id="A0A1H9AYQ4"/>
<proteinExistence type="predicted"/>
<accession>A0A1H9AYQ4</accession>
<feature type="chain" id="PRO_5038471137" evidence="1">
    <location>
        <begin position="32"/>
        <end position="294"/>
    </location>
</feature>
<keyword evidence="1" id="KW-0732">Signal</keyword>
<evidence type="ECO:0000313" key="2">
    <source>
        <dbReference type="EMBL" id="SEP81922.1"/>
    </source>
</evidence>
<dbReference type="EMBL" id="FOFA01000001">
    <property type="protein sequence ID" value="SEP81922.1"/>
    <property type="molecule type" value="Genomic_DNA"/>
</dbReference>
<evidence type="ECO:0000256" key="1">
    <source>
        <dbReference type="SAM" id="SignalP"/>
    </source>
</evidence>
<feature type="signal peptide" evidence="1">
    <location>
        <begin position="1"/>
        <end position="31"/>
    </location>
</feature>
<organism evidence="2 3">
    <name type="scientific">Microlunatus flavus</name>
    <dbReference type="NCBI Taxonomy" id="1036181"/>
    <lineage>
        <taxon>Bacteria</taxon>
        <taxon>Bacillati</taxon>
        <taxon>Actinomycetota</taxon>
        <taxon>Actinomycetes</taxon>
        <taxon>Propionibacteriales</taxon>
        <taxon>Propionibacteriaceae</taxon>
        <taxon>Microlunatus</taxon>
    </lineage>
</organism>
<sequence length="294" mass="31375">MPVRRPRPLRAAGAGLLGLTLAAGLAPLASAGTPLEAFASISSVADGCRSTVITGIDGSPGVRYYAGGHRLRFPTKRLRFDTTGVVELTARGKGGASVDQPRHRLAAPEECFADAPTVDTSIPRYTPKISWCSTDKHPHLAQAFVSDDAEPVVYVLRHRTSQRLADYGATQLAEGSGETRFDLDRGLEPGRYVLEVSQVFAAPGTYGWSTPVEELRCVGKPKVGRGKVTFRVPKHGPTALLSISVPSEVDPVEAVRVRAGHTYTFRTSEPEVSWVATPTGDHVGEMGHGTVDVP</sequence>